<reference evidence="11 12" key="1">
    <citation type="journal article" date="2012" name="Eukaryot. Cell">
        <title>Draft genome sequence of Wickerhamomyces ciferrii NRRL Y-1031 F-60-10.</title>
        <authorList>
            <person name="Schneider J."/>
            <person name="Andrea H."/>
            <person name="Blom J."/>
            <person name="Jaenicke S."/>
            <person name="Ruckert C."/>
            <person name="Schorsch C."/>
            <person name="Szczepanowski R."/>
            <person name="Farwick M."/>
            <person name="Goesmann A."/>
            <person name="Puhler A."/>
            <person name="Schaffer S."/>
            <person name="Tauch A."/>
            <person name="Kohler T."/>
            <person name="Brinkrolf K."/>
        </authorList>
    </citation>
    <scope>NUCLEOTIDE SEQUENCE [LARGE SCALE GENOMIC DNA]</scope>
    <source>
        <strain evidence="12">ATCC 14091 / BCRC 22168 / CBS 111 / JCM 3599 / NBRC 0793 / NRRL Y-1031 F-60-10</strain>
    </source>
</reference>
<dbReference type="FunCoup" id="K0KJM7">
    <property type="interactions" value="104"/>
</dbReference>
<dbReference type="CDD" id="cd06156">
    <property type="entry name" value="eu_AANH_C_2"/>
    <property type="match status" value="1"/>
</dbReference>
<keyword evidence="12" id="KW-1185">Reference proteome</keyword>
<dbReference type="InterPro" id="IPR006175">
    <property type="entry name" value="YjgF/YER057c/UK114"/>
</dbReference>
<evidence type="ECO:0000256" key="5">
    <source>
        <dbReference type="ARBA" id="ARBA00022741"/>
    </source>
</evidence>
<keyword evidence="5" id="KW-0547">Nucleotide-binding</keyword>
<dbReference type="HOGENOM" id="CLU_010289_2_1_1"/>
<dbReference type="eggNOG" id="KOG2316">
    <property type="taxonomic scope" value="Eukaryota"/>
</dbReference>
<dbReference type="Pfam" id="PF01902">
    <property type="entry name" value="Diphthami_syn_2"/>
    <property type="match status" value="1"/>
</dbReference>
<keyword evidence="4" id="KW-0436">Ligase</keyword>
<evidence type="ECO:0000256" key="2">
    <source>
        <dbReference type="ARBA" id="ARBA00012089"/>
    </source>
</evidence>
<dbReference type="FunFam" id="3.90.1490.10:FF:000001">
    <property type="entry name" value="Diphthine--ammonia ligase"/>
    <property type="match status" value="1"/>
</dbReference>
<dbReference type="GO" id="GO:0017178">
    <property type="term" value="F:diphthine-ammonia ligase activity"/>
    <property type="evidence" value="ECO:0007669"/>
    <property type="project" value="UniProtKB-EC"/>
</dbReference>
<dbReference type="NCBIfam" id="TIGR00290">
    <property type="entry name" value="MJ0570_dom"/>
    <property type="match status" value="1"/>
</dbReference>
<dbReference type="GO" id="GO:0005524">
    <property type="term" value="F:ATP binding"/>
    <property type="evidence" value="ECO:0007669"/>
    <property type="project" value="UniProtKB-KW"/>
</dbReference>
<comment type="catalytic activity">
    <reaction evidence="9">
        <text>diphthine-[translation elongation factor 2] + NH4(+) + ATP = diphthamide-[translation elongation factor 2] + AMP + diphosphate + H(+)</text>
        <dbReference type="Rhea" id="RHEA:19753"/>
        <dbReference type="Rhea" id="RHEA-COMP:10172"/>
        <dbReference type="Rhea" id="RHEA-COMP:10174"/>
        <dbReference type="ChEBI" id="CHEBI:15378"/>
        <dbReference type="ChEBI" id="CHEBI:16692"/>
        <dbReference type="ChEBI" id="CHEBI:28938"/>
        <dbReference type="ChEBI" id="CHEBI:30616"/>
        <dbReference type="ChEBI" id="CHEBI:33019"/>
        <dbReference type="ChEBI" id="CHEBI:82696"/>
        <dbReference type="ChEBI" id="CHEBI:456215"/>
        <dbReference type="EC" id="6.3.1.14"/>
    </reaction>
</comment>
<evidence type="ECO:0000256" key="4">
    <source>
        <dbReference type="ARBA" id="ARBA00022598"/>
    </source>
</evidence>
<dbReference type="InParanoid" id="K0KJM7"/>
<dbReference type="PANTHER" id="PTHR12196">
    <property type="entry name" value="DOMAIN OF UNKNOWN FUNCTION 71 DUF71 -CONTAINING PROTEIN"/>
    <property type="match status" value="1"/>
</dbReference>
<dbReference type="InterPro" id="IPR035959">
    <property type="entry name" value="RutC-like_sf"/>
</dbReference>
<evidence type="ECO:0000256" key="6">
    <source>
        <dbReference type="ARBA" id="ARBA00022840"/>
    </source>
</evidence>
<gene>
    <name evidence="11" type="ORF">BN7_1225</name>
</gene>
<evidence type="ECO:0000256" key="8">
    <source>
        <dbReference type="ARBA" id="ARBA00031552"/>
    </source>
</evidence>
<accession>K0KJM7</accession>
<dbReference type="SUPFAM" id="SSF55298">
    <property type="entry name" value="YjgF-like"/>
    <property type="match status" value="2"/>
</dbReference>
<dbReference type="GO" id="GO:0017183">
    <property type="term" value="P:protein histidyl modification to diphthamide"/>
    <property type="evidence" value="ECO:0007669"/>
    <property type="project" value="TreeGrafter"/>
</dbReference>
<dbReference type="CDD" id="cd01994">
    <property type="entry name" value="AANH_PF0828-like"/>
    <property type="match status" value="1"/>
</dbReference>
<dbReference type="EC" id="6.3.1.14" evidence="2"/>
<dbReference type="AlphaFoldDB" id="K0KJM7"/>
<keyword evidence="6" id="KW-0067">ATP-binding</keyword>
<feature type="domain" description="Diphthamide synthase" evidence="10">
    <location>
        <begin position="1"/>
        <end position="230"/>
    </location>
</feature>
<dbReference type="Pfam" id="PF01042">
    <property type="entry name" value="Ribonuc_L-PSP"/>
    <property type="match status" value="2"/>
</dbReference>
<proteinExistence type="predicted"/>
<comment type="caution">
    <text evidence="11">The sequence shown here is derived from an EMBL/GenBank/DDBJ whole genome shotgun (WGS) entry which is preliminary data.</text>
</comment>
<organism evidence="11 12">
    <name type="scientific">Wickerhamomyces ciferrii (strain ATCC 14091 / BCRC 22168 / CBS 111 / JCM 3599 / NBRC 0793 / NRRL Y-1031 F-60-10)</name>
    <name type="common">Yeast</name>
    <name type="synonym">Pichia ciferrii</name>
    <dbReference type="NCBI Taxonomy" id="1206466"/>
    <lineage>
        <taxon>Eukaryota</taxon>
        <taxon>Fungi</taxon>
        <taxon>Dikarya</taxon>
        <taxon>Ascomycota</taxon>
        <taxon>Saccharomycotina</taxon>
        <taxon>Saccharomycetes</taxon>
        <taxon>Phaffomycetales</taxon>
        <taxon>Wickerhamomycetaceae</taxon>
        <taxon>Wickerhamomyces</taxon>
    </lineage>
</organism>
<dbReference type="Gene3D" id="3.30.1330.40">
    <property type="entry name" value="RutC-like"/>
    <property type="match status" value="2"/>
</dbReference>
<name>K0KJM7_WICCF</name>
<protein>
    <recommendedName>
        <fullName evidence="3">Diphthine--ammonia ligase</fullName>
        <ecNumber evidence="2">6.3.1.14</ecNumber>
    </recommendedName>
    <alternativeName>
        <fullName evidence="7">Diphthamide synthase</fullName>
    </alternativeName>
    <alternativeName>
        <fullName evidence="8">Diphthamide synthetase</fullName>
    </alternativeName>
</protein>
<comment type="pathway">
    <text evidence="1">Protein modification; peptidyl-diphthamide biosynthesis.</text>
</comment>
<evidence type="ECO:0000313" key="11">
    <source>
        <dbReference type="EMBL" id="CCH41684.1"/>
    </source>
</evidence>
<dbReference type="InterPro" id="IPR030662">
    <property type="entry name" value="DPH6/MJ0570"/>
</dbReference>
<dbReference type="eggNOG" id="KOG2317">
    <property type="taxonomic scope" value="Eukaryota"/>
</dbReference>
<dbReference type="InterPro" id="IPR002761">
    <property type="entry name" value="Diphthami_syn_dom"/>
</dbReference>
<evidence type="ECO:0000256" key="3">
    <source>
        <dbReference type="ARBA" id="ARBA00018426"/>
    </source>
</evidence>
<dbReference type="PANTHER" id="PTHR12196:SF2">
    <property type="entry name" value="DIPHTHINE--AMMONIA LIGASE"/>
    <property type="match status" value="1"/>
</dbReference>
<dbReference type="CDD" id="cd06155">
    <property type="entry name" value="eu_AANH_C_1"/>
    <property type="match status" value="1"/>
</dbReference>
<evidence type="ECO:0000256" key="1">
    <source>
        <dbReference type="ARBA" id="ARBA00005156"/>
    </source>
</evidence>
<evidence type="ECO:0000259" key="10">
    <source>
        <dbReference type="Pfam" id="PF01902"/>
    </source>
</evidence>
<evidence type="ECO:0000313" key="12">
    <source>
        <dbReference type="Proteomes" id="UP000009328"/>
    </source>
</evidence>
<evidence type="ECO:0000256" key="7">
    <source>
        <dbReference type="ARBA" id="ARBA00029814"/>
    </source>
</evidence>
<sequence length="645" mass="72976">MKVVALVSGGKDSCFNILHCLSQGHELIALANLRPADHKVQELDSFMFQTVGHDALTLYSDIIGVPMYRGDIKGKSVNQQLDYKLTLEDEIEDLYCLLQKVQIEHPDVEAVSVGAILSSYQRTRVENVCQRLGLTSLAFLWQRDQLELMTEMVESSMDARIIKVAAVGLDESHLGKSLKEMFPILLKLNSRFEVHICGEGGEFETLVLDAPFFIKKLKLTSFEKIVSNDQVAYLNPVVEVVEKTEEDGEYHSVKEKGVNWSKFLPGNNKVLKESFQEIYDSLSTDLPNADEIKDDLKFINSPRQSIYKIDNKLFISNITSDKSTVDEQVTDVFQNLNNILNENNVNSSHIQHSTLLISNMNNFQQINNIYVQNFPNPLPPSRVCVETILPKGSYLQLSVIVLLDNSKKTGLHVQGRSYWAPANIGPYSQSIIDENLIATISGQIPLIPSTMELTKSDDLEQALLSLQHFDNVKQVIGCVNQLSMVSFVKSSNLVSSVSQIWENYCDENSEYSNPSNSLLIVQVKELPKSANVEWGGLVYKKLINLYEDDSDDEELDEINESLTKNLSIQDSLYYGNEQNFVSTLTLNSIDDLKFDKDLHYTIYTRPEYIFIVEDSNISVEFLPVINVWNYKGELNKFGIIIRGFN</sequence>
<dbReference type="InterPro" id="IPR014729">
    <property type="entry name" value="Rossmann-like_a/b/a_fold"/>
</dbReference>
<dbReference type="EMBL" id="CAIF01000027">
    <property type="protein sequence ID" value="CCH41684.1"/>
    <property type="molecule type" value="Genomic_DNA"/>
</dbReference>
<dbReference type="Gene3D" id="3.90.1490.10">
    <property type="entry name" value="putative n-type atp pyrophosphatase, domain 2"/>
    <property type="match status" value="1"/>
</dbReference>
<evidence type="ECO:0000256" key="9">
    <source>
        <dbReference type="ARBA" id="ARBA00048108"/>
    </source>
</evidence>
<dbReference type="SUPFAM" id="SSF52402">
    <property type="entry name" value="Adenine nucleotide alpha hydrolases-like"/>
    <property type="match status" value="1"/>
</dbReference>
<dbReference type="FunFam" id="3.40.50.620:FF:000145">
    <property type="entry name" value="ATP-binding domain containing protein"/>
    <property type="match status" value="1"/>
</dbReference>
<dbReference type="Proteomes" id="UP000009328">
    <property type="component" value="Unassembled WGS sequence"/>
</dbReference>
<dbReference type="STRING" id="1206466.K0KJM7"/>
<dbReference type="Gene3D" id="3.40.50.620">
    <property type="entry name" value="HUPs"/>
    <property type="match status" value="1"/>
</dbReference>